<sequence length="44" mass="4879">HKQSGFKPQGFAIQLSGDKGIYYKAEAERILAGSMSLDRPSYTM</sequence>
<evidence type="ECO:0000313" key="1">
    <source>
        <dbReference type="EMBL" id="RSR08524.1"/>
    </source>
</evidence>
<dbReference type="Proteomes" id="UP000280073">
    <property type="component" value="Unassembled WGS sequence"/>
</dbReference>
<organism evidence="1 2">
    <name type="scientific">Acinetobacter baumannii</name>
    <dbReference type="NCBI Taxonomy" id="470"/>
    <lineage>
        <taxon>Bacteria</taxon>
        <taxon>Pseudomonadati</taxon>
        <taxon>Pseudomonadota</taxon>
        <taxon>Gammaproteobacteria</taxon>
        <taxon>Moraxellales</taxon>
        <taxon>Moraxellaceae</taxon>
        <taxon>Acinetobacter</taxon>
        <taxon>Acinetobacter calcoaceticus/baumannii complex</taxon>
    </lineage>
</organism>
<comment type="caution">
    <text evidence="1">The sequence shown here is derived from an EMBL/GenBank/DDBJ whole genome shotgun (WGS) entry which is preliminary data.</text>
</comment>
<reference evidence="1 2" key="1">
    <citation type="submission" date="2018-10" db="EMBL/GenBank/DDBJ databases">
        <title>GWAS and RNA-Seq identify cryptic mechanisms of antimicrobial resistance in Acinetobacter baumannii.</title>
        <authorList>
            <person name="Sahl J.W."/>
        </authorList>
    </citation>
    <scope>NUCLEOTIDE SEQUENCE [LARGE SCALE GENOMIC DNA]</scope>
    <source>
        <strain evidence="1 2">TG28175</strain>
    </source>
</reference>
<dbReference type="EMBL" id="RFDI01002814">
    <property type="protein sequence ID" value="RSR08524.1"/>
    <property type="molecule type" value="Genomic_DNA"/>
</dbReference>
<proteinExistence type="predicted"/>
<name>A0A3R9SQD6_ACIBA</name>
<protein>
    <submittedName>
        <fullName evidence="1">Pilus assembly protein</fullName>
    </submittedName>
</protein>
<accession>A0A3R9SQD6</accession>
<dbReference type="AlphaFoldDB" id="A0A3R9SQD6"/>
<feature type="non-terminal residue" evidence="1">
    <location>
        <position position="1"/>
    </location>
</feature>
<evidence type="ECO:0000313" key="2">
    <source>
        <dbReference type="Proteomes" id="UP000280073"/>
    </source>
</evidence>
<gene>
    <name evidence="1" type="ORF">EA686_30215</name>
</gene>